<feature type="binding site" evidence="6">
    <location>
        <position position="188"/>
    </location>
    <ligand>
        <name>FAD</name>
        <dbReference type="ChEBI" id="CHEBI:57692"/>
    </ligand>
</feature>
<evidence type="ECO:0000313" key="10">
    <source>
        <dbReference type="Proteomes" id="UP000027581"/>
    </source>
</evidence>
<reference evidence="9" key="2">
    <citation type="submission" date="2014-05" db="EMBL/GenBank/DDBJ databases">
        <title>The genome sequences of chimpanzee malaria parasites reveal the path to human adaptation.</title>
        <authorList>
            <person name="Otto T.D."/>
            <person name="Rayner J.C."/>
            <person name="Boehme U."/>
            <person name="Pain A."/>
            <person name="Spottiswoode N."/>
            <person name="Sanders M."/>
            <person name="Quail M."/>
            <person name="Ollomo B."/>
            <person name="Renaud F."/>
            <person name="Thomas A.W."/>
            <person name="Prugnolle F."/>
            <person name="Conway D.J."/>
            <person name="Newbold C."/>
            <person name="Berriman M."/>
        </authorList>
    </citation>
    <scope>NUCLEOTIDE SEQUENCE [LARGE SCALE GENOMIC DNA]</scope>
    <source>
        <strain evidence="9">CDC</strain>
    </source>
</reference>
<evidence type="ECO:0000256" key="4">
    <source>
        <dbReference type="ARBA" id="ARBA00022827"/>
    </source>
</evidence>
<dbReference type="InterPro" id="IPR017938">
    <property type="entry name" value="Riboflavin_synthase-like_b-brl"/>
</dbReference>
<reference evidence="9" key="1">
    <citation type="submission" date="2014-01" db="EMBL/GenBank/DDBJ databases">
        <authorList>
            <person name="Aslett M."/>
        </authorList>
    </citation>
    <scope>NUCLEOTIDE SEQUENCE</scope>
    <source>
        <strain evidence="9">CDC</strain>
    </source>
</reference>
<keyword evidence="10" id="KW-1185">Reference proteome</keyword>
<dbReference type="SUPFAM" id="SSF63380">
    <property type="entry name" value="Riboflavin synthase domain-like"/>
    <property type="match status" value="1"/>
</dbReference>
<dbReference type="VEuPathDB" id="PlasmoDB:PRCDC_1366400"/>
<evidence type="ECO:0000256" key="5">
    <source>
        <dbReference type="ARBA" id="ARBA00023002"/>
    </source>
</evidence>
<dbReference type="InterPro" id="IPR039261">
    <property type="entry name" value="FNR_nucleotide-bd"/>
</dbReference>
<keyword evidence="3 6" id="KW-0285">Flavoprotein</keyword>
<feature type="domain" description="FAD-binding FR-type" evidence="8">
    <location>
        <begin position="77"/>
        <end position="214"/>
    </location>
</feature>
<dbReference type="EMBL" id="HG810774">
    <property type="protein sequence ID" value="CDO66454.1"/>
    <property type="molecule type" value="Genomic_DNA"/>
</dbReference>
<dbReference type="PANTHER" id="PTHR19370:SF184">
    <property type="entry name" value="NADH-CYTOCHROME B5 REDUCTASE-LIKE"/>
    <property type="match status" value="1"/>
</dbReference>
<dbReference type="InterPro" id="IPR017927">
    <property type="entry name" value="FAD-bd_FR_type"/>
</dbReference>
<feature type="binding site" evidence="6">
    <location>
        <position position="190"/>
    </location>
    <ligand>
        <name>FAD</name>
        <dbReference type="ChEBI" id="CHEBI:57692"/>
    </ligand>
</feature>
<evidence type="ECO:0000256" key="6">
    <source>
        <dbReference type="PIRSR" id="PIRSR601834-1"/>
    </source>
</evidence>
<sequence>MKRSFRSMLRSIFMRSLYFLTSNISSIIIFCVSISFLGYFGKELHNNNKLFNLYSKKHEYEELDTKEKSQEKPFLNGKNQSFKLYRIIKLSPTVKIFIFSYPHEYEYLGLGICKHIKFNASNIEGKIKGKWNNNDDKEKNLKQISRSYTPVYIDKQKKHVHFIIRVYYPDDEYIDGGKMSIQYIDGGKMSIQLNKLNNNDEIDINGPFGLLEYKGNNELLHLSKSVKIKKHIVMIAGGTGMTPFFRLINHLLLTKEKELPSDPVYITFIYANRNENEILLKSIFDDYENRFENFKRVYSVDKCLNTNQMCNFENIGFINEELLRKYVLKYEKLNIEVKSKDTLILLCGPPPMTSSVKSILKDQLHMENIIVF</sequence>
<feature type="transmembrane region" description="Helical" evidence="7">
    <location>
        <begin position="12"/>
        <end position="40"/>
    </location>
</feature>
<comment type="similarity">
    <text evidence="2">Belongs to the flavoprotein pyridine nucleotide cytochrome reductase family.</text>
</comment>
<evidence type="ECO:0000256" key="2">
    <source>
        <dbReference type="ARBA" id="ARBA00006105"/>
    </source>
</evidence>
<feature type="binding site" evidence="6">
    <location>
        <position position="146"/>
    </location>
    <ligand>
        <name>FAD</name>
        <dbReference type="ChEBI" id="CHEBI:57692"/>
    </ligand>
</feature>
<evidence type="ECO:0000313" key="9">
    <source>
        <dbReference type="EMBL" id="CDO66454.1"/>
    </source>
</evidence>
<dbReference type="InterPro" id="IPR008333">
    <property type="entry name" value="Cbr1-like_FAD-bd_dom"/>
</dbReference>
<comment type="cofactor">
    <cofactor evidence="1 6">
        <name>FAD</name>
        <dbReference type="ChEBI" id="CHEBI:57692"/>
    </cofactor>
</comment>
<dbReference type="CDD" id="cd06183">
    <property type="entry name" value="cyt_b5_reduct_like"/>
    <property type="match status" value="1"/>
</dbReference>
<feature type="binding site" evidence="6">
    <location>
        <position position="189"/>
    </location>
    <ligand>
        <name>FAD</name>
        <dbReference type="ChEBI" id="CHEBI:57692"/>
    </ligand>
</feature>
<accession>A0A060RYI5</accession>
<protein>
    <submittedName>
        <fullName evidence="9">NADH-cytochrome b5 reductase, putative</fullName>
        <ecNumber evidence="9">1.6.2.2</ecNumber>
    </submittedName>
</protein>
<evidence type="ECO:0000259" key="8">
    <source>
        <dbReference type="PROSITE" id="PS51384"/>
    </source>
</evidence>
<dbReference type="GO" id="GO:0090524">
    <property type="term" value="F:cytochrome-b5 reductase activity, acting on NADH"/>
    <property type="evidence" value="ECO:0007669"/>
    <property type="project" value="UniProtKB-EC"/>
</dbReference>
<dbReference type="Proteomes" id="UP000027581">
    <property type="component" value="Unassembled WGS sequence"/>
</dbReference>
<dbReference type="Gene3D" id="2.40.30.10">
    <property type="entry name" value="Translation factors"/>
    <property type="match status" value="1"/>
</dbReference>
<keyword evidence="4 6" id="KW-0274">FAD</keyword>
<feature type="binding site" evidence="6">
    <location>
        <position position="242"/>
    </location>
    <ligand>
        <name>FAD</name>
        <dbReference type="ChEBI" id="CHEBI:57692"/>
    </ligand>
</feature>
<dbReference type="VEuPathDB" id="PlasmoDB:PRG01_1369900"/>
<dbReference type="PANTHER" id="PTHR19370">
    <property type="entry name" value="NADH-CYTOCHROME B5 REDUCTASE"/>
    <property type="match status" value="1"/>
</dbReference>
<keyword evidence="7" id="KW-0472">Membrane</keyword>
<keyword evidence="5 9" id="KW-0560">Oxidoreductase</keyword>
<evidence type="ECO:0000256" key="3">
    <source>
        <dbReference type="ARBA" id="ARBA00022630"/>
    </source>
</evidence>
<dbReference type="EC" id="1.6.2.2" evidence="9"/>
<gene>
    <name evidence="9" type="ORF">PRCDC_1366400</name>
</gene>
<dbReference type="PRINTS" id="PR00406">
    <property type="entry name" value="CYTB5RDTASE"/>
</dbReference>
<dbReference type="Gene3D" id="3.40.50.80">
    <property type="entry name" value="Nucleotide-binding domain of ferredoxin-NADP reductase (FNR) module"/>
    <property type="match status" value="1"/>
</dbReference>
<evidence type="ECO:0000256" key="1">
    <source>
        <dbReference type="ARBA" id="ARBA00001974"/>
    </source>
</evidence>
<dbReference type="Pfam" id="PF00175">
    <property type="entry name" value="NAD_binding_1"/>
    <property type="match status" value="1"/>
</dbReference>
<organism evidence="9 10">
    <name type="scientific">Plasmodium reichenowi</name>
    <dbReference type="NCBI Taxonomy" id="5854"/>
    <lineage>
        <taxon>Eukaryota</taxon>
        <taxon>Sar</taxon>
        <taxon>Alveolata</taxon>
        <taxon>Apicomplexa</taxon>
        <taxon>Aconoidasida</taxon>
        <taxon>Haemosporida</taxon>
        <taxon>Plasmodiidae</taxon>
        <taxon>Plasmodium</taxon>
        <taxon>Plasmodium (Laverania)</taxon>
    </lineage>
</organism>
<proteinExistence type="inferred from homology"/>
<dbReference type="PhylomeDB" id="A0A060RYI5"/>
<dbReference type="Pfam" id="PF00970">
    <property type="entry name" value="FAD_binding_6"/>
    <property type="match status" value="1"/>
</dbReference>
<keyword evidence="7" id="KW-0812">Transmembrane</keyword>
<feature type="binding site" evidence="6">
    <location>
        <position position="148"/>
    </location>
    <ligand>
        <name>FAD</name>
        <dbReference type="ChEBI" id="CHEBI:57692"/>
    </ligand>
</feature>
<evidence type="ECO:0000256" key="7">
    <source>
        <dbReference type="SAM" id="Phobius"/>
    </source>
</evidence>
<dbReference type="InterPro" id="IPR001433">
    <property type="entry name" value="OxRdtase_FAD/NAD-bd"/>
</dbReference>
<dbReference type="InterPro" id="IPR001834">
    <property type="entry name" value="CBR-like"/>
</dbReference>
<dbReference type="SUPFAM" id="SSF52343">
    <property type="entry name" value="Ferredoxin reductase-like, C-terminal NADP-linked domain"/>
    <property type="match status" value="1"/>
</dbReference>
<dbReference type="AlphaFoldDB" id="A0A060RYI5"/>
<dbReference type="PROSITE" id="PS51384">
    <property type="entry name" value="FAD_FR"/>
    <property type="match status" value="1"/>
</dbReference>
<feature type="binding site" evidence="6">
    <location>
        <position position="163"/>
    </location>
    <ligand>
        <name>FAD</name>
        <dbReference type="ChEBI" id="CHEBI:57692"/>
    </ligand>
</feature>
<name>A0A060RYI5_PLARE</name>
<dbReference type="FunFam" id="3.40.50.80:FF:000042">
    <property type="entry name" value="Putative NADH-cytochrome b5 reductase"/>
    <property type="match status" value="1"/>
</dbReference>
<keyword evidence="7" id="KW-1133">Transmembrane helix</keyword>